<dbReference type="eggNOG" id="COG1566">
    <property type="taxonomic scope" value="Bacteria"/>
</dbReference>
<evidence type="ECO:0000256" key="3">
    <source>
        <dbReference type="ARBA" id="ARBA00022989"/>
    </source>
</evidence>
<evidence type="ECO:0000256" key="2">
    <source>
        <dbReference type="ARBA" id="ARBA00022692"/>
    </source>
</evidence>
<keyword evidence="5" id="KW-0175">Coiled coil</keyword>
<dbReference type="STRING" id="714943.Mucpa_4601"/>
<dbReference type="PANTHER" id="PTHR30386">
    <property type="entry name" value="MEMBRANE FUSION SUBUNIT OF EMRAB-TOLC MULTIDRUG EFFLUX PUMP"/>
    <property type="match status" value="1"/>
</dbReference>
<dbReference type="Gene3D" id="2.40.30.170">
    <property type="match status" value="1"/>
</dbReference>
<keyword evidence="3 6" id="KW-1133">Transmembrane helix</keyword>
<dbReference type="Proteomes" id="UP000002774">
    <property type="component" value="Chromosome"/>
</dbReference>
<evidence type="ECO:0000256" key="4">
    <source>
        <dbReference type="ARBA" id="ARBA00023136"/>
    </source>
</evidence>
<feature type="domain" description="Multidrug resistance protein MdtA-like barrel-sandwich hybrid" evidence="7">
    <location>
        <begin position="58"/>
        <end position="252"/>
    </location>
</feature>
<dbReference type="Pfam" id="PF25954">
    <property type="entry name" value="Beta-barrel_RND_2"/>
    <property type="match status" value="1"/>
</dbReference>
<dbReference type="RefSeq" id="WP_008509567.1">
    <property type="nucleotide sequence ID" value="NZ_CM001403.1"/>
</dbReference>
<reference evidence="9" key="1">
    <citation type="submission" date="2011-09" db="EMBL/GenBank/DDBJ databases">
        <title>The permanent draft genome of Mucilaginibacter paludis DSM 18603.</title>
        <authorList>
            <consortium name="US DOE Joint Genome Institute (JGI-PGF)"/>
            <person name="Lucas S."/>
            <person name="Han J."/>
            <person name="Lapidus A."/>
            <person name="Bruce D."/>
            <person name="Goodwin L."/>
            <person name="Pitluck S."/>
            <person name="Peters L."/>
            <person name="Kyrpides N."/>
            <person name="Mavromatis K."/>
            <person name="Ivanova N."/>
            <person name="Mikhailova N."/>
            <person name="Held B."/>
            <person name="Detter J.C."/>
            <person name="Tapia R."/>
            <person name="Han C."/>
            <person name="Land M."/>
            <person name="Hauser L."/>
            <person name="Markowitz V."/>
            <person name="Cheng J.-F."/>
            <person name="Hugenholtz P."/>
            <person name="Woyke T."/>
            <person name="Wu D."/>
            <person name="Tindall B."/>
            <person name="Brambilla E."/>
            <person name="Klenk H.-P."/>
            <person name="Eisen J.A."/>
        </authorList>
    </citation>
    <scope>NUCLEOTIDE SEQUENCE [LARGE SCALE GENOMIC DNA]</scope>
    <source>
        <strain evidence="9">DSM 18603</strain>
    </source>
</reference>
<dbReference type="InterPro" id="IPR058792">
    <property type="entry name" value="Beta-barrel_RND_2"/>
</dbReference>
<keyword evidence="4 6" id="KW-0472">Membrane</keyword>
<evidence type="ECO:0000256" key="6">
    <source>
        <dbReference type="SAM" id="Phobius"/>
    </source>
</evidence>
<keyword evidence="2 6" id="KW-0812">Transmembrane</keyword>
<comment type="subcellular location">
    <subcellularLocation>
        <location evidence="1">Membrane</location>
        <topology evidence="1">Single-pass membrane protein</topology>
    </subcellularLocation>
</comment>
<dbReference type="PANTHER" id="PTHR30386:SF26">
    <property type="entry name" value="TRANSPORT PROTEIN COMB"/>
    <property type="match status" value="1"/>
</dbReference>
<evidence type="ECO:0000256" key="1">
    <source>
        <dbReference type="ARBA" id="ARBA00004167"/>
    </source>
</evidence>
<evidence type="ECO:0000313" key="9">
    <source>
        <dbReference type="EMBL" id="EHQ28690.1"/>
    </source>
</evidence>
<organism evidence="9 10">
    <name type="scientific">Mucilaginibacter paludis DSM 18603</name>
    <dbReference type="NCBI Taxonomy" id="714943"/>
    <lineage>
        <taxon>Bacteria</taxon>
        <taxon>Pseudomonadati</taxon>
        <taxon>Bacteroidota</taxon>
        <taxon>Sphingobacteriia</taxon>
        <taxon>Sphingobacteriales</taxon>
        <taxon>Sphingobacteriaceae</taxon>
        <taxon>Mucilaginibacter</taxon>
    </lineage>
</organism>
<dbReference type="InterPro" id="IPR058625">
    <property type="entry name" value="MdtA-like_BSH"/>
</dbReference>
<evidence type="ECO:0000256" key="5">
    <source>
        <dbReference type="SAM" id="Coils"/>
    </source>
</evidence>
<evidence type="ECO:0000313" key="10">
    <source>
        <dbReference type="Proteomes" id="UP000002774"/>
    </source>
</evidence>
<dbReference type="HOGENOM" id="CLU_018816_15_1_10"/>
<dbReference type="GO" id="GO:0055085">
    <property type="term" value="P:transmembrane transport"/>
    <property type="evidence" value="ECO:0007669"/>
    <property type="project" value="InterPro"/>
</dbReference>
<feature type="domain" description="CusB-like beta-barrel" evidence="8">
    <location>
        <begin position="258"/>
        <end position="299"/>
    </location>
</feature>
<evidence type="ECO:0000259" key="8">
    <source>
        <dbReference type="Pfam" id="PF25954"/>
    </source>
</evidence>
<dbReference type="OrthoDB" id="9811754at2"/>
<protein>
    <submittedName>
        <fullName evidence="9">Secretion protein HlyD family protein</fullName>
    </submittedName>
</protein>
<keyword evidence="10" id="KW-1185">Reference proteome</keyword>
<sequence>MSTHDKYTKTDKLITRITAWIAGIILLALIFWGAISVWNLCFYEETNDAQVQEYINPVTSRVGGYIREIRYEENQDVKRGDTLLVIDNSEYQLQQQEAEAALANARAQQLALNSNVATLGKTSQVSQWQIAAARARLWKQQQEYARYKKLYDVESATLQQLENVQTALEVARSDYQSALDNYQASLSRVNDTRVQKEVLLAEITRRQAILNRNKLDVGYTVIRAPYNGKMGRRTIQPGQQIQAGQTLAFIVDREAGKWVIANFKETQVRHMHVGQAALIETDAFPGKQFKGSIISVSPATGSSFSLLPPDNSTGNYVKIVQRIPVRIRLTDSASTISALSAGMNALVTIPKNNRP</sequence>
<feature type="transmembrane region" description="Helical" evidence="6">
    <location>
        <begin position="20"/>
        <end position="40"/>
    </location>
</feature>
<dbReference type="AlphaFoldDB" id="H1Y771"/>
<proteinExistence type="predicted"/>
<evidence type="ECO:0000259" key="7">
    <source>
        <dbReference type="Pfam" id="PF25917"/>
    </source>
</evidence>
<dbReference type="SUPFAM" id="SSF111369">
    <property type="entry name" value="HlyD-like secretion proteins"/>
    <property type="match status" value="2"/>
</dbReference>
<dbReference type="InterPro" id="IPR050739">
    <property type="entry name" value="MFP"/>
</dbReference>
<feature type="coiled-coil region" evidence="5">
    <location>
        <begin position="86"/>
        <end position="113"/>
    </location>
</feature>
<gene>
    <name evidence="9" type="ORF">Mucpa_4601</name>
</gene>
<dbReference type="Pfam" id="PF25917">
    <property type="entry name" value="BSH_RND"/>
    <property type="match status" value="1"/>
</dbReference>
<dbReference type="EMBL" id="CM001403">
    <property type="protein sequence ID" value="EHQ28690.1"/>
    <property type="molecule type" value="Genomic_DNA"/>
</dbReference>
<dbReference type="GO" id="GO:0016020">
    <property type="term" value="C:membrane"/>
    <property type="evidence" value="ECO:0007669"/>
    <property type="project" value="UniProtKB-SubCell"/>
</dbReference>
<accession>H1Y771</accession>
<dbReference type="Gene3D" id="2.40.50.100">
    <property type="match status" value="1"/>
</dbReference>
<name>H1Y771_9SPHI</name>